<keyword evidence="3" id="KW-1185">Reference proteome</keyword>
<reference evidence="3" key="1">
    <citation type="journal article" date="2016" name="Genome Announc.">
        <title>Complete genome sequence of Alkaliphilus metalliredigens strain QYMF, an alkaliphilic and metal-reducing bacterium isolated from borax-contaminated leachate ponds.</title>
        <authorList>
            <person name="Hwang C."/>
            <person name="Copeland A."/>
            <person name="Lucas S."/>
            <person name="Lapidus A."/>
            <person name="Barry K."/>
            <person name="Detter J.C."/>
            <person name="Glavina Del Rio T."/>
            <person name="Hammon N."/>
            <person name="Israni S."/>
            <person name="Dalin E."/>
            <person name="Tice H."/>
            <person name="Pitluck S."/>
            <person name="Chertkov O."/>
            <person name="Brettin T."/>
            <person name="Bruce D."/>
            <person name="Han C."/>
            <person name="Schmutz J."/>
            <person name="Larimer F."/>
            <person name="Land M.L."/>
            <person name="Hauser L."/>
            <person name="Kyrpides N."/>
            <person name="Mikhailova N."/>
            <person name="Ye Q."/>
            <person name="Zhou J."/>
            <person name="Richardson P."/>
            <person name="Fields M.W."/>
        </authorList>
    </citation>
    <scope>NUCLEOTIDE SEQUENCE [LARGE SCALE GENOMIC DNA]</scope>
    <source>
        <strain evidence="3">QYMF</strain>
    </source>
</reference>
<organism evidence="2 3">
    <name type="scientific">Alkaliphilus metalliredigens (strain QYMF)</name>
    <dbReference type="NCBI Taxonomy" id="293826"/>
    <lineage>
        <taxon>Bacteria</taxon>
        <taxon>Bacillati</taxon>
        <taxon>Bacillota</taxon>
        <taxon>Clostridia</taxon>
        <taxon>Peptostreptococcales</taxon>
        <taxon>Natronincolaceae</taxon>
        <taxon>Alkaliphilus</taxon>
    </lineage>
</organism>
<protein>
    <recommendedName>
        <fullName evidence="4">DUF4321 domain-containing protein</fullName>
    </recommendedName>
</protein>
<dbReference type="InterPro" id="IPR025470">
    <property type="entry name" value="DUF4321"/>
</dbReference>
<sequence length="82" mass="9082">MNRYRNPWLLILLVITGFVLGGLIGTSLGTTLPFLSYGPDPLGIQNFEVNLGLIYLNLTFLIRVNVASLIGLFLAVIIFKKM</sequence>
<accession>A6TQH6</accession>
<dbReference type="STRING" id="293826.Amet_2287"/>
<dbReference type="OrthoDB" id="1956360at2"/>
<dbReference type="KEGG" id="amt:Amet_2287"/>
<dbReference type="AlphaFoldDB" id="A6TQH6"/>
<feature type="transmembrane region" description="Helical" evidence="1">
    <location>
        <begin position="53"/>
        <end position="79"/>
    </location>
</feature>
<dbReference type="RefSeq" id="WP_012063419.1">
    <property type="nucleotide sequence ID" value="NC_009633.1"/>
</dbReference>
<keyword evidence="1" id="KW-0812">Transmembrane</keyword>
<dbReference type="EMBL" id="CP000724">
    <property type="protein sequence ID" value="ABR48444.1"/>
    <property type="molecule type" value="Genomic_DNA"/>
</dbReference>
<dbReference type="Pfam" id="PF14209">
    <property type="entry name" value="DUF4321"/>
    <property type="match status" value="1"/>
</dbReference>
<keyword evidence="1" id="KW-1133">Transmembrane helix</keyword>
<evidence type="ECO:0000313" key="2">
    <source>
        <dbReference type="EMBL" id="ABR48444.1"/>
    </source>
</evidence>
<evidence type="ECO:0000256" key="1">
    <source>
        <dbReference type="SAM" id="Phobius"/>
    </source>
</evidence>
<evidence type="ECO:0000313" key="3">
    <source>
        <dbReference type="Proteomes" id="UP000001572"/>
    </source>
</evidence>
<proteinExistence type="predicted"/>
<dbReference type="HOGENOM" id="CLU_166657_1_1_9"/>
<gene>
    <name evidence="2" type="ordered locus">Amet_2287</name>
</gene>
<dbReference type="Proteomes" id="UP000001572">
    <property type="component" value="Chromosome"/>
</dbReference>
<evidence type="ECO:0008006" key="4">
    <source>
        <dbReference type="Google" id="ProtNLM"/>
    </source>
</evidence>
<name>A6TQH6_ALKMQ</name>
<keyword evidence="1" id="KW-0472">Membrane</keyword>